<dbReference type="Proteomes" id="UP001151582">
    <property type="component" value="Unassembled WGS sequence"/>
</dbReference>
<comment type="subcellular location">
    <subcellularLocation>
        <location evidence="1">Membrane</location>
        <topology evidence="1">Peripheral membrane protein</topology>
    </subcellularLocation>
</comment>
<evidence type="ECO:0000256" key="6">
    <source>
        <dbReference type="SAM" id="MobiDB-lite"/>
    </source>
</evidence>
<feature type="region of interest" description="Disordered" evidence="6">
    <location>
        <begin position="40"/>
        <end position="65"/>
    </location>
</feature>
<evidence type="ECO:0000256" key="1">
    <source>
        <dbReference type="ARBA" id="ARBA00004170"/>
    </source>
</evidence>
<dbReference type="OrthoDB" id="5599753at2759"/>
<proteinExistence type="inferred from homology"/>
<keyword evidence="3" id="KW-0479">Metal-binding</keyword>
<dbReference type="PROSITE" id="PS51837">
    <property type="entry name" value="LITAF"/>
    <property type="match status" value="1"/>
</dbReference>
<dbReference type="Pfam" id="PF10601">
    <property type="entry name" value="zf-LITAF-like"/>
    <property type="match status" value="1"/>
</dbReference>
<dbReference type="AlphaFoldDB" id="A0A9W8EB59"/>
<protein>
    <recommendedName>
        <fullName evidence="7">LITAF domain-containing protein</fullName>
    </recommendedName>
</protein>
<evidence type="ECO:0000256" key="2">
    <source>
        <dbReference type="ARBA" id="ARBA00005975"/>
    </source>
</evidence>
<name>A0A9W8EB59_9FUNG</name>
<evidence type="ECO:0000256" key="5">
    <source>
        <dbReference type="ARBA" id="ARBA00023136"/>
    </source>
</evidence>
<dbReference type="GO" id="GO:0016020">
    <property type="term" value="C:membrane"/>
    <property type="evidence" value="ECO:0007669"/>
    <property type="project" value="UniProtKB-SubCell"/>
</dbReference>
<dbReference type="EMBL" id="JANBQB010000778">
    <property type="protein sequence ID" value="KAJ1973676.1"/>
    <property type="molecule type" value="Genomic_DNA"/>
</dbReference>
<keyword evidence="5" id="KW-0472">Membrane</keyword>
<comment type="similarity">
    <text evidence="2">Belongs to the CDIP1/LITAF family.</text>
</comment>
<comment type="caution">
    <text evidence="8">The sequence shown here is derived from an EMBL/GenBank/DDBJ whole genome shotgun (WGS) entry which is preliminary data.</text>
</comment>
<evidence type="ECO:0000313" key="8">
    <source>
        <dbReference type="EMBL" id="KAJ1973676.1"/>
    </source>
</evidence>
<keyword evidence="9" id="KW-1185">Reference proteome</keyword>
<organism evidence="8 9">
    <name type="scientific">Dimargaris verticillata</name>
    <dbReference type="NCBI Taxonomy" id="2761393"/>
    <lineage>
        <taxon>Eukaryota</taxon>
        <taxon>Fungi</taxon>
        <taxon>Fungi incertae sedis</taxon>
        <taxon>Zoopagomycota</taxon>
        <taxon>Kickxellomycotina</taxon>
        <taxon>Dimargaritomycetes</taxon>
        <taxon>Dimargaritales</taxon>
        <taxon>Dimargaritaceae</taxon>
        <taxon>Dimargaris</taxon>
    </lineage>
</organism>
<dbReference type="SMART" id="SM00714">
    <property type="entry name" value="LITAF"/>
    <property type="match status" value="1"/>
</dbReference>
<dbReference type="GO" id="GO:0008270">
    <property type="term" value="F:zinc ion binding"/>
    <property type="evidence" value="ECO:0007669"/>
    <property type="project" value="TreeGrafter"/>
</dbReference>
<evidence type="ECO:0000259" key="7">
    <source>
        <dbReference type="PROSITE" id="PS51837"/>
    </source>
</evidence>
<evidence type="ECO:0000256" key="3">
    <source>
        <dbReference type="ARBA" id="ARBA00022723"/>
    </source>
</evidence>
<dbReference type="InterPro" id="IPR037519">
    <property type="entry name" value="LITAF_fam"/>
</dbReference>
<evidence type="ECO:0000256" key="4">
    <source>
        <dbReference type="ARBA" id="ARBA00022833"/>
    </source>
</evidence>
<keyword evidence="4" id="KW-0862">Zinc</keyword>
<gene>
    <name evidence="8" type="ORF">H4R34_004993</name>
</gene>
<reference evidence="8" key="1">
    <citation type="submission" date="2022-07" db="EMBL/GenBank/DDBJ databases">
        <title>Phylogenomic reconstructions and comparative analyses of Kickxellomycotina fungi.</title>
        <authorList>
            <person name="Reynolds N.K."/>
            <person name="Stajich J.E."/>
            <person name="Barry K."/>
            <person name="Grigoriev I.V."/>
            <person name="Crous P."/>
            <person name="Smith M.E."/>
        </authorList>
    </citation>
    <scope>NUCLEOTIDE SEQUENCE</scope>
    <source>
        <strain evidence="8">RSA 567</strain>
    </source>
</reference>
<sequence>MSDAKNTPIEHAPMAMPEPSASMAAAAASPIVEPPPYSPLAHQPAVTEAVTKDAQAFAPPPQAARAPTHLSGGFVTRNQPILANCPKCQLQVTSEIDTKVGTKGGLFTLLTCLVCWPLFWIPLCMDSCKDEVHRCPTCKTELGRIPA</sequence>
<feature type="domain" description="LITAF" evidence="7">
    <location>
        <begin position="64"/>
        <end position="147"/>
    </location>
</feature>
<dbReference type="PANTHER" id="PTHR23292:SF6">
    <property type="entry name" value="FI16602P1-RELATED"/>
    <property type="match status" value="1"/>
</dbReference>
<accession>A0A9W8EB59</accession>
<dbReference type="PANTHER" id="PTHR23292">
    <property type="entry name" value="LIPOPOLYSACCHARIDE-INDUCED TUMOR NECROSIS FACTOR-ALPHA FACTOR"/>
    <property type="match status" value="1"/>
</dbReference>
<dbReference type="InterPro" id="IPR006629">
    <property type="entry name" value="LITAF"/>
</dbReference>
<evidence type="ECO:0000313" key="9">
    <source>
        <dbReference type="Proteomes" id="UP001151582"/>
    </source>
</evidence>